<dbReference type="GO" id="GO:0003677">
    <property type="term" value="F:DNA binding"/>
    <property type="evidence" value="ECO:0007669"/>
    <property type="project" value="InterPro"/>
</dbReference>
<proteinExistence type="predicted"/>
<dbReference type="OrthoDB" id="6144956at2759"/>
<keyword evidence="1" id="KW-0233">DNA recombination</keyword>
<dbReference type="InterPro" id="IPR013762">
    <property type="entry name" value="Integrase-like_cat_sf"/>
</dbReference>
<evidence type="ECO:0008006" key="5">
    <source>
        <dbReference type="Google" id="ProtNLM"/>
    </source>
</evidence>
<keyword evidence="4" id="KW-1185">Reference proteome</keyword>
<sequence length="500" mass="56055">MESDDENIFITQSKFCDNSTKSDEDLSGNVLLMYEDISSASENEATLSKKPIYEDISSASDEELMCTLVDRVDSDLRNKPGPSRLSKIVSDNKIEELSVRSLADSTKKKIKWAYNLFNTWKTQRNAIAVVDLRLNISIISSELDIARSHDKGPIVFCSLYVHIPEKKPKHAFYLKPLSKPPGQVWFAAMPVGINMLTATIARLCKEAGLKGFRSNLSLRATAATRLYEDGQDEQLISEITGHKSNAVREYKRTNTEMKRKANQTINSKPSEQKKPRSELQINSAPSTFQVDGNNINITLQTWCQSLSQSDDLSCNNNDTLTNRNGVRVNLSQSDDLSCTTSDTVANRHSVRVNPSQSDDLSCNNNDSVTYRHDVRVNILQSDDLSCNNNDTVTYRHSVRINLSQSDDLSCNNNDTVTYRHSVRVNLSQSDDLSYNNNDTVTYIHGVRVNLSQSDDLSCNNNDTLTKRNGVRVNLSQSDDLSCRNNGTVAYRHSVRVNLSQ</sequence>
<gene>
    <name evidence="3" type="ORF">MGAL_10B094318</name>
</gene>
<evidence type="ECO:0000256" key="2">
    <source>
        <dbReference type="SAM" id="MobiDB-lite"/>
    </source>
</evidence>
<dbReference type="InterPro" id="IPR011010">
    <property type="entry name" value="DNA_brk_join_enz"/>
</dbReference>
<evidence type="ECO:0000256" key="1">
    <source>
        <dbReference type="ARBA" id="ARBA00023172"/>
    </source>
</evidence>
<dbReference type="AlphaFoldDB" id="A0A8B6FF40"/>
<accession>A0A8B6FF40</accession>
<protein>
    <recommendedName>
        <fullName evidence="5">Tyr recombinase domain-containing protein</fullName>
    </recommendedName>
</protein>
<name>A0A8B6FF40_MYTGA</name>
<dbReference type="Proteomes" id="UP000596742">
    <property type="component" value="Unassembled WGS sequence"/>
</dbReference>
<dbReference type="SUPFAM" id="SSF56349">
    <property type="entry name" value="DNA breaking-rejoining enzymes"/>
    <property type="match status" value="1"/>
</dbReference>
<evidence type="ECO:0000313" key="4">
    <source>
        <dbReference type="Proteomes" id="UP000596742"/>
    </source>
</evidence>
<reference evidence="3" key="1">
    <citation type="submission" date="2018-11" db="EMBL/GenBank/DDBJ databases">
        <authorList>
            <person name="Alioto T."/>
            <person name="Alioto T."/>
        </authorList>
    </citation>
    <scope>NUCLEOTIDE SEQUENCE</scope>
</reference>
<organism evidence="3 4">
    <name type="scientific">Mytilus galloprovincialis</name>
    <name type="common">Mediterranean mussel</name>
    <dbReference type="NCBI Taxonomy" id="29158"/>
    <lineage>
        <taxon>Eukaryota</taxon>
        <taxon>Metazoa</taxon>
        <taxon>Spiralia</taxon>
        <taxon>Lophotrochozoa</taxon>
        <taxon>Mollusca</taxon>
        <taxon>Bivalvia</taxon>
        <taxon>Autobranchia</taxon>
        <taxon>Pteriomorphia</taxon>
        <taxon>Mytilida</taxon>
        <taxon>Mytiloidea</taxon>
        <taxon>Mytilidae</taxon>
        <taxon>Mytilinae</taxon>
        <taxon>Mytilus</taxon>
    </lineage>
</organism>
<dbReference type="Gene3D" id="1.10.443.10">
    <property type="entry name" value="Intergrase catalytic core"/>
    <property type="match status" value="1"/>
</dbReference>
<dbReference type="GO" id="GO:0006310">
    <property type="term" value="P:DNA recombination"/>
    <property type="evidence" value="ECO:0007669"/>
    <property type="project" value="UniProtKB-KW"/>
</dbReference>
<dbReference type="GO" id="GO:0015074">
    <property type="term" value="P:DNA integration"/>
    <property type="evidence" value="ECO:0007669"/>
    <property type="project" value="InterPro"/>
</dbReference>
<comment type="caution">
    <text evidence="3">The sequence shown here is derived from an EMBL/GenBank/DDBJ whole genome shotgun (WGS) entry which is preliminary data.</text>
</comment>
<feature type="region of interest" description="Disordered" evidence="2">
    <location>
        <begin position="257"/>
        <end position="279"/>
    </location>
</feature>
<dbReference type="EMBL" id="UYJE01006797">
    <property type="protein sequence ID" value="VDI49164.1"/>
    <property type="molecule type" value="Genomic_DNA"/>
</dbReference>
<evidence type="ECO:0000313" key="3">
    <source>
        <dbReference type="EMBL" id="VDI49164.1"/>
    </source>
</evidence>